<keyword evidence="7" id="KW-0560">Oxidoreductase</keyword>
<proteinExistence type="inferred from homology"/>
<keyword evidence="2 5" id="KW-0479">Metal-binding</keyword>
<dbReference type="Proteomes" id="UP000663929">
    <property type="component" value="Chromosome"/>
</dbReference>
<feature type="binding site" evidence="5">
    <location>
        <position position="261"/>
    </location>
    <ligand>
        <name>Fe cation</name>
        <dbReference type="ChEBI" id="CHEBI:24875"/>
    </ligand>
</feature>
<dbReference type="RefSeq" id="WP_237378566.1">
    <property type="nucleotide sequence ID" value="NZ_CP071793.1"/>
</dbReference>
<evidence type="ECO:0000256" key="5">
    <source>
        <dbReference type="PIRSR" id="PIRSR009283-1"/>
    </source>
</evidence>
<organism evidence="7 8">
    <name type="scientific">Sulfidibacter corallicola</name>
    <dbReference type="NCBI Taxonomy" id="2818388"/>
    <lineage>
        <taxon>Bacteria</taxon>
        <taxon>Pseudomonadati</taxon>
        <taxon>Acidobacteriota</taxon>
        <taxon>Holophagae</taxon>
        <taxon>Acanthopleuribacterales</taxon>
        <taxon>Acanthopleuribacteraceae</taxon>
        <taxon>Sulfidibacter</taxon>
    </lineage>
</organism>
<comment type="similarity">
    <text evidence="1">Belongs to the 4HPPD family.</text>
</comment>
<accession>A0A8A4TJE1</accession>
<dbReference type="AlphaFoldDB" id="A0A8A4TJE1"/>
<dbReference type="GO" id="GO:0003868">
    <property type="term" value="F:4-hydroxyphenylpyruvate dioxygenase activity"/>
    <property type="evidence" value="ECO:0007669"/>
    <property type="project" value="UniProtKB-EC"/>
</dbReference>
<keyword evidence="8" id="KW-1185">Reference proteome</keyword>
<dbReference type="GO" id="GO:0006572">
    <property type="term" value="P:L-tyrosine catabolic process"/>
    <property type="evidence" value="ECO:0007669"/>
    <property type="project" value="TreeGrafter"/>
</dbReference>
<protein>
    <submittedName>
        <fullName evidence="7">4-hydroxyphenylpyruvate dioxygenase</fullName>
        <ecNumber evidence="7">1.13.11.27</ecNumber>
    </submittedName>
</protein>
<dbReference type="SUPFAM" id="SSF54593">
    <property type="entry name" value="Glyoxalase/Bleomycin resistance protein/Dihydroxybiphenyl dioxygenase"/>
    <property type="match status" value="1"/>
</dbReference>
<dbReference type="PIRSF" id="PIRSF009283">
    <property type="entry name" value="HPP_dOase"/>
    <property type="match status" value="1"/>
</dbReference>
<evidence type="ECO:0000259" key="6">
    <source>
        <dbReference type="PROSITE" id="PS51819"/>
    </source>
</evidence>
<dbReference type="EMBL" id="CP071793">
    <property type="protein sequence ID" value="QTD48918.1"/>
    <property type="molecule type" value="Genomic_DNA"/>
</dbReference>
<feature type="domain" description="VOC" evidence="6">
    <location>
        <begin position="12"/>
        <end position="143"/>
    </location>
</feature>
<dbReference type="InterPro" id="IPR041736">
    <property type="entry name" value="4OHPhenylPyrv_dOase_N"/>
</dbReference>
<dbReference type="Gene3D" id="3.10.180.10">
    <property type="entry name" value="2,3-Dihydroxybiphenyl 1,2-Dioxygenase, domain 1"/>
    <property type="match status" value="2"/>
</dbReference>
<dbReference type="PROSITE" id="PS51819">
    <property type="entry name" value="VOC"/>
    <property type="match status" value="2"/>
</dbReference>
<dbReference type="InterPro" id="IPR005956">
    <property type="entry name" value="4OHPhenylPyrv_dOase"/>
</dbReference>
<reference evidence="7" key="1">
    <citation type="submission" date="2021-03" db="EMBL/GenBank/DDBJ databases">
        <title>Acanthopleuribacteraceae sp. M133.</title>
        <authorList>
            <person name="Wang G."/>
        </authorList>
    </citation>
    <scope>NUCLEOTIDE SEQUENCE</scope>
    <source>
        <strain evidence="7">M133</strain>
    </source>
</reference>
<dbReference type="EC" id="1.13.11.27" evidence="7"/>
<evidence type="ECO:0000256" key="1">
    <source>
        <dbReference type="ARBA" id="ARBA00005877"/>
    </source>
</evidence>
<evidence type="ECO:0000313" key="8">
    <source>
        <dbReference type="Proteomes" id="UP000663929"/>
    </source>
</evidence>
<feature type="domain" description="VOC" evidence="6">
    <location>
        <begin position="174"/>
        <end position="319"/>
    </location>
</feature>
<evidence type="ECO:0000313" key="7">
    <source>
        <dbReference type="EMBL" id="QTD48918.1"/>
    </source>
</evidence>
<dbReference type="CDD" id="cd07250">
    <property type="entry name" value="HPPD_C_like"/>
    <property type="match status" value="1"/>
</dbReference>
<sequence length="376" mass="42450">MIREDSELDSPRIDHVELFVGMAKMVTFWHTRALGFRLAAYAGPETGVHDRVSYLVEKNGIRLVITSAAHPSAFDILSFVDRHGNGVKHLAIEVDDVDAAFAEATARGGIPLREPETLRDENGEVRQARLKFLDSNELSLVDRSEYEGLFAPGFQPMDESDEPTEATFGSSLSNIDHIAFGIYPNEMSRWTSYITDLFGGTLIQKWDDDEGVGSEYSGMRLAVWRAANHGITGVFVEPVKSKRPSQVQEYLEAFHGSGVQHIAFACDDIFETVATMRRNGVSFVSYPDTYYANLRRRGHIPHDLVDRLEEHHILCDRQGKALLFQTFTKPFGDRPTFFYEIIQRRFSYEGFGQDNVRALFEAIEQDQARRAGLVST</sequence>
<dbReference type="InterPro" id="IPR029068">
    <property type="entry name" value="Glyas_Bleomycin-R_OHBP_Dase"/>
</dbReference>
<keyword evidence="4 5" id="KW-0408">Iron</keyword>
<dbReference type="KEGG" id="scor:J3U87_25320"/>
<dbReference type="NCBIfam" id="TIGR01263">
    <property type="entry name" value="4HPPD"/>
    <property type="match status" value="1"/>
</dbReference>
<evidence type="ECO:0000256" key="4">
    <source>
        <dbReference type="ARBA" id="ARBA00023004"/>
    </source>
</evidence>
<evidence type="ECO:0000256" key="3">
    <source>
        <dbReference type="ARBA" id="ARBA00022737"/>
    </source>
</evidence>
<dbReference type="PANTHER" id="PTHR11959:SF1">
    <property type="entry name" value="4-HYDROXYPHENYLPYRUVATE DIOXYGENASE"/>
    <property type="match status" value="1"/>
</dbReference>
<dbReference type="InterPro" id="IPR041735">
    <property type="entry name" value="4OHPhenylPyrv_dOase_C"/>
</dbReference>
<dbReference type="GO" id="GO:0046872">
    <property type="term" value="F:metal ion binding"/>
    <property type="evidence" value="ECO:0007669"/>
    <property type="project" value="UniProtKB-KW"/>
</dbReference>
<comment type="cofactor">
    <cofactor evidence="5">
        <name>Fe cation</name>
        <dbReference type="ChEBI" id="CHEBI:24875"/>
    </cofactor>
    <text evidence="5">Binds 1 Fe cation per subunit.</text>
</comment>
<dbReference type="CDD" id="cd08342">
    <property type="entry name" value="HPPD_N_like"/>
    <property type="match status" value="1"/>
</dbReference>
<dbReference type="Pfam" id="PF00903">
    <property type="entry name" value="Glyoxalase"/>
    <property type="match status" value="2"/>
</dbReference>
<dbReference type="InterPro" id="IPR004360">
    <property type="entry name" value="Glyas_Fos-R_dOase_dom"/>
</dbReference>
<feature type="binding site" evidence="5">
    <location>
        <position position="340"/>
    </location>
    <ligand>
        <name>Fe cation</name>
        <dbReference type="ChEBI" id="CHEBI:24875"/>
    </ligand>
</feature>
<feature type="binding site" evidence="5">
    <location>
        <position position="177"/>
    </location>
    <ligand>
        <name>Fe cation</name>
        <dbReference type="ChEBI" id="CHEBI:24875"/>
    </ligand>
</feature>
<name>A0A8A4TJE1_SULCO</name>
<keyword evidence="7" id="KW-0223">Dioxygenase</keyword>
<dbReference type="InterPro" id="IPR037523">
    <property type="entry name" value="VOC_core"/>
</dbReference>
<gene>
    <name evidence="7" type="primary">hppD</name>
    <name evidence="7" type="ORF">J3U87_25320</name>
</gene>
<evidence type="ECO:0000256" key="2">
    <source>
        <dbReference type="ARBA" id="ARBA00022723"/>
    </source>
</evidence>
<dbReference type="PANTHER" id="PTHR11959">
    <property type="entry name" value="4-HYDROXYPHENYLPYRUVATE DIOXYGENASE"/>
    <property type="match status" value="1"/>
</dbReference>
<keyword evidence="3" id="KW-0677">Repeat</keyword>